<reference evidence="2 3" key="1">
    <citation type="journal article" date="2019" name="Sci. Rep.">
        <title>Comparative genomics of chytrid fungi reveal insights into the obligate biotrophic and pathogenic lifestyle of Synchytrium endobioticum.</title>
        <authorList>
            <person name="van de Vossenberg B.T.L.H."/>
            <person name="Warris S."/>
            <person name="Nguyen H.D.T."/>
            <person name="van Gent-Pelzer M.P.E."/>
            <person name="Joly D.L."/>
            <person name="van de Geest H.C."/>
            <person name="Bonants P.J.M."/>
            <person name="Smith D.S."/>
            <person name="Levesque C.A."/>
            <person name="van der Lee T.A.J."/>
        </authorList>
    </citation>
    <scope>NUCLEOTIDE SEQUENCE [LARGE SCALE GENOMIC DNA]</scope>
    <source>
        <strain evidence="2 3">CBS 809.83</strain>
    </source>
</reference>
<keyword evidence="1" id="KW-1133">Transmembrane helix</keyword>
<dbReference type="EMBL" id="QEAQ01000032">
    <property type="protein sequence ID" value="TPX58789.1"/>
    <property type="molecule type" value="Genomic_DNA"/>
</dbReference>
<evidence type="ECO:0000313" key="3">
    <source>
        <dbReference type="Proteomes" id="UP000318582"/>
    </source>
</evidence>
<accession>A0A507E3X1</accession>
<protein>
    <submittedName>
        <fullName evidence="2">Uncharacterized protein</fullName>
    </submittedName>
</protein>
<name>A0A507E3X1_9FUNG</name>
<evidence type="ECO:0000256" key="1">
    <source>
        <dbReference type="SAM" id="Phobius"/>
    </source>
</evidence>
<organism evidence="2 3">
    <name type="scientific">Powellomyces hirtus</name>
    <dbReference type="NCBI Taxonomy" id="109895"/>
    <lineage>
        <taxon>Eukaryota</taxon>
        <taxon>Fungi</taxon>
        <taxon>Fungi incertae sedis</taxon>
        <taxon>Chytridiomycota</taxon>
        <taxon>Chytridiomycota incertae sedis</taxon>
        <taxon>Chytridiomycetes</taxon>
        <taxon>Spizellomycetales</taxon>
        <taxon>Powellomycetaceae</taxon>
        <taxon>Powellomyces</taxon>
    </lineage>
</organism>
<dbReference type="Proteomes" id="UP000318582">
    <property type="component" value="Unassembled WGS sequence"/>
</dbReference>
<feature type="transmembrane region" description="Helical" evidence="1">
    <location>
        <begin position="355"/>
        <end position="379"/>
    </location>
</feature>
<feature type="transmembrane region" description="Helical" evidence="1">
    <location>
        <begin position="21"/>
        <end position="47"/>
    </location>
</feature>
<proteinExistence type="predicted"/>
<dbReference type="AlphaFoldDB" id="A0A507E3X1"/>
<keyword evidence="3" id="KW-1185">Reference proteome</keyword>
<sequence>MADHDVEKSPLKKPKATRLKGYSVPLPAVLLLSSLLVALSIAVPIAVISSKGAEETVDTVLAIGAAVHRLAQVAATHPEILEVIENLPAPNVAHNFLDDKQFAGFGRSNLVDQLYVGPAGLHCFNLSLSDSKCDRIFVTQAFPENYTVNVDTMADAIDYPLPPPPDPALMAAEPPTPAYGRPMWFSVPKTDGTYSILGVGVFYWSMWKGAPLGTRTSEPSTGFLEIDFDVNEFSIILQDMKLTKHAIIAIWDYTGSMFAVSQAGQLHDGKSAVPVTYTAEAHPLEDISVPAASMKAKFGSYENYPATYAETYTTSAGVLLTNVIKVEKYGAQWFILISIPETDITGPLVAARKKLIITSSVVGVVMLGFAAGLSVLVTMPLRRLSAIMIQATGMDFSSLSQGYLKKKNHISEIAAMQEIFSNMLDRFAKAIQSNKELTSRPATTSGIKSKRENSVA</sequence>
<keyword evidence="1" id="KW-0472">Membrane</keyword>
<gene>
    <name evidence="2" type="ORF">PhCBS80983_g02899</name>
</gene>
<keyword evidence="1" id="KW-0812">Transmembrane</keyword>
<dbReference type="Gene3D" id="6.10.340.10">
    <property type="match status" value="1"/>
</dbReference>
<evidence type="ECO:0000313" key="2">
    <source>
        <dbReference type="EMBL" id="TPX58789.1"/>
    </source>
</evidence>
<comment type="caution">
    <text evidence="2">The sequence shown here is derived from an EMBL/GenBank/DDBJ whole genome shotgun (WGS) entry which is preliminary data.</text>
</comment>